<evidence type="ECO:0000256" key="10">
    <source>
        <dbReference type="ARBA" id="ARBA00048552"/>
    </source>
</evidence>
<dbReference type="SUPFAM" id="SSF63562">
    <property type="entry name" value="RPB6/omega subunit-like"/>
    <property type="match status" value="1"/>
</dbReference>
<name>A0ABT3TCL3_9GAMM</name>
<evidence type="ECO:0000256" key="5">
    <source>
        <dbReference type="ARBA" id="ARBA00022679"/>
    </source>
</evidence>
<sequence length="92" mass="9962">MARVTVEDCLENVANRFELVMVASKRARQLATGGKEPMVAEEADKPTVLALREIAGGHVNADILVREEEINAEEEMIVAMEASTSAAEPQPL</sequence>
<dbReference type="EMBL" id="SHNN01000001">
    <property type="protein sequence ID" value="MCX2980013.1"/>
    <property type="molecule type" value="Genomic_DNA"/>
</dbReference>
<reference evidence="12" key="1">
    <citation type="submission" date="2019-02" db="EMBL/GenBank/DDBJ databases">
        <authorList>
            <person name="Li S.-H."/>
        </authorList>
    </citation>
    <scope>NUCLEOTIDE SEQUENCE</scope>
    <source>
        <strain evidence="12">IMCC14734</strain>
    </source>
</reference>
<organism evidence="12 13">
    <name type="scientific">Candidatus Litorirhabdus singularis</name>
    <dbReference type="NCBI Taxonomy" id="2518993"/>
    <lineage>
        <taxon>Bacteria</taxon>
        <taxon>Pseudomonadati</taxon>
        <taxon>Pseudomonadota</taxon>
        <taxon>Gammaproteobacteria</taxon>
        <taxon>Cellvibrionales</taxon>
        <taxon>Halieaceae</taxon>
        <taxon>Candidatus Litorirhabdus</taxon>
    </lineage>
</organism>
<evidence type="ECO:0000313" key="12">
    <source>
        <dbReference type="EMBL" id="MCX2980013.1"/>
    </source>
</evidence>
<evidence type="ECO:0000256" key="11">
    <source>
        <dbReference type="HAMAP-Rule" id="MF_00366"/>
    </source>
</evidence>
<evidence type="ECO:0000256" key="4">
    <source>
        <dbReference type="ARBA" id="ARBA00022478"/>
    </source>
</evidence>
<dbReference type="Proteomes" id="UP001143362">
    <property type="component" value="Unassembled WGS sequence"/>
</dbReference>
<dbReference type="RefSeq" id="WP_279243995.1">
    <property type="nucleotide sequence ID" value="NZ_SHNN01000001.1"/>
</dbReference>
<comment type="function">
    <text evidence="11">Promotes RNA polymerase assembly. Latches the N- and C-terminal regions of the beta' subunit thereby facilitating its interaction with the beta and alpha subunits.</text>
</comment>
<evidence type="ECO:0000256" key="6">
    <source>
        <dbReference type="ARBA" id="ARBA00022695"/>
    </source>
</evidence>
<evidence type="ECO:0000256" key="9">
    <source>
        <dbReference type="ARBA" id="ARBA00030998"/>
    </source>
</evidence>
<evidence type="ECO:0000256" key="1">
    <source>
        <dbReference type="ARBA" id="ARBA00006711"/>
    </source>
</evidence>
<evidence type="ECO:0000256" key="2">
    <source>
        <dbReference type="ARBA" id="ARBA00012418"/>
    </source>
</evidence>
<dbReference type="InterPro" id="IPR036161">
    <property type="entry name" value="RPB6/omega-like_sf"/>
</dbReference>
<dbReference type="NCBIfam" id="TIGR00690">
    <property type="entry name" value="rpoZ"/>
    <property type="match status" value="1"/>
</dbReference>
<dbReference type="PANTHER" id="PTHR34476:SF1">
    <property type="entry name" value="DNA-DIRECTED RNA POLYMERASE SUBUNIT OMEGA"/>
    <property type="match status" value="1"/>
</dbReference>
<dbReference type="GO" id="GO:0003899">
    <property type="term" value="F:DNA-directed RNA polymerase activity"/>
    <property type="evidence" value="ECO:0007669"/>
    <property type="project" value="UniProtKB-EC"/>
</dbReference>
<keyword evidence="13" id="KW-1185">Reference proteome</keyword>
<gene>
    <name evidence="11" type="primary">rpoZ</name>
    <name evidence="12" type="ORF">EYC98_03940</name>
</gene>
<dbReference type="InterPro" id="IPR006110">
    <property type="entry name" value="Pol_omega/Rpo6/RPB6"/>
</dbReference>
<comment type="catalytic activity">
    <reaction evidence="10 11">
        <text>RNA(n) + a ribonucleoside 5'-triphosphate = RNA(n+1) + diphosphate</text>
        <dbReference type="Rhea" id="RHEA:21248"/>
        <dbReference type="Rhea" id="RHEA-COMP:14527"/>
        <dbReference type="Rhea" id="RHEA-COMP:17342"/>
        <dbReference type="ChEBI" id="CHEBI:33019"/>
        <dbReference type="ChEBI" id="CHEBI:61557"/>
        <dbReference type="ChEBI" id="CHEBI:140395"/>
        <dbReference type="EC" id="2.7.7.6"/>
    </reaction>
</comment>
<keyword evidence="6 11" id="KW-0548">Nucleotidyltransferase</keyword>
<evidence type="ECO:0000256" key="7">
    <source>
        <dbReference type="ARBA" id="ARBA00023163"/>
    </source>
</evidence>
<accession>A0ABT3TCL3</accession>
<keyword evidence="5 11" id="KW-0808">Transferase</keyword>
<proteinExistence type="inferred from homology"/>
<dbReference type="GO" id="GO:0000428">
    <property type="term" value="C:DNA-directed RNA polymerase complex"/>
    <property type="evidence" value="ECO:0007669"/>
    <property type="project" value="UniProtKB-KW"/>
</dbReference>
<dbReference type="PANTHER" id="PTHR34476">
    <property type="entry name" value="DNA-DIRECTED RNA POLYMERASE SUBUNIT OMEGA"/>
    <property type="match status" value="1"/>
</dbReference>
<evidence type="ECO:0000313" key="13">
    <source>
        <dbReference type="Proteomes" id="UP001143362"/>
    </source>
</evidence>
<keyword evidence="7 11" id="KW-0804">Transcription</keyword>
<keyword evidence="4 11" id="KW-0240">DNA-directed RNA polymerase</keyword>
<protein>
    <recommendedName>
        <fullName evidence="3 11">DNA-directed RNA polymerase subunit omega</fullName>
        <shortName evidence="11">RNAP omega subunit</shortName>
        <ecNumber evidence="2 11">2.7.7.6</ecNumber>
    </recommendedName>
    <alternativeName>
        <fullName evidence="9 11">RNA polymerase omega subunit</fullName>
    </alternativeName>
    <alternativeName>
        <fullName evidence="8 11">Transcriptase subunit omega</fullName>
    </alternativeName>
</protein>
<dbReference type="HAMAP" id="MF_00366">
    <property type="entry name" value="RNApol_bact_RpoZ"/>
    <property type="match status" value="1"/>
</dbReference>
<dbReference type="InterPro" id="IPR003716">
    <property type="entry name" value="DNA-dir_RNA_pol_omega"/>
</dbReference>
<dbReference type="EC" id="2.7.7.6" evidence="2 11"/>
<evidence type="ECO:0000256" key="3">
    <source>
        <dbReference type="ARBA" id="ARBA00013725"/>
    </source>
</evidence>
<comment type="caution">
    <text evidence="12">The sequence shown here is derived from an EMBL/GenBank/DDBJ whole genome shotgun (WGS) entry which is preliminary data.</text>
</comment>
<evidence type="ECO:0000256" key="8">
    <source>
        <dbReference type="ARBA" id="ARBA00029924"/>
    </source>
</evidence>
<comment type="similarity">
    <text evidence="1 11">Belongs to the RNA polymerase subunit omega family.</text>
</comment>
<comment type="subunit">
    <text evidence="11">The RNAP catalytic core consists of 2 alpha, 1 beta, 1 beta' and 1 omega subunit. When a sigma factor is associated with the core the holoenzyme is formed, which can initiate transcription.</text>
</comment>
<dbReference type="SMART" id="SM01409">
    <property type="entry name" value="RNA_pol_Rpb6"/>
    <property type="match status" value="1"/>
</dbReference>
<dbReference type="Pfam" id="PF01192">
    <property type="entry name" value="RNA_pol_Rpb6"/>
    <property type="match status" value="1"/>
</dbReference>
<dbReference type="Gene3D" id="3.90.940.10">
    <property type="match status" value="1"/>
</dbReference>